<reference evidence="1 2" key="1">
    <citation type="submission" date="2015-12" db="EMBL/GenBank/DDBJ databases">
        <title>In silico genomic study of Pseudomonas phage SM1.</title>
        <authorList>
            <person name="Zawawi N.A.M."/>
            <person name="Mat-Arip Y."/>
            <person name="Wan-Jauhari W.K."/>
            <person name="Fauzi A.A."/>
            <person name="Yee F.J."/>
        </authorList>
    </citation>
    <scope>NUCLEOTIDE SEQUENCE [LARGE SCALE GENOMIC DNA]</scope>
</reference>
<name>A0A0U3ECT8_9CAUD</name>
<sequence length="150" mass="17156">MYAIYVHERAENGGAGKLVDLIVRESMSEAHRAACRQYGFKKMVFKPGDLPLSTIAELYENLDTRERFFERVNTLELRQGDIVVHTLGLIHLGERLISEAHNDVKDDGGWCEYGPDDELLWAWPSGISTSTRKYNIQGNGLANWIRFKRT</sequence>
<proteinExistence type="predicted"/>
<keyword evidence="2" id="KW-1185">Reference proteome</keyword>
<dbReference type="EMBL" id="KU245542">
    <property type="protein sequence ID" value="ALT58084.1"/>
    <property type="molecule type" value="Genomic_DNA"/>
</dbReference>
<dbReference type="Proteomes" id="UP000224832">
    <property type="component" value="Segment"/>
</dbReference>
<evidence type="ECO:0000313" key="2">
    <source>
        <dbReference type="Proteomes" id="UP000224832"/>
    </source>
</evidence>
<accession>A0A0U3ECT8</accession>
<evidence type="ECO:0000313" key="1">
    <source>
        <dbReference type="EMBL" id="ALT58084.1"/>
    </source>
</evidence>
<protein>
    <submittedName>
        <fullName evidence="1">Uncharacterized protein</fullName>
    </submittedName>
</protein>
<gene>
    <name evidence="1" type="ORF">SM1_092</name>
</gene>
<organism evidence="1 2">
    <name type="scientific">Pseudomonas phage SM1</name>
    <dbReference type="NCBI Taxonomy" id="1772332"/>
    <lineage>
        <taxon>Viruses</taxon>
        <taxon>Duplodnaviria</taxon>
        <taxon>Heunggongvirae</taxon>
        <taxon>Uroviricota</taxon>
        <taxon>Caudoviricetes</taxon>
        <taxon>Samunavirus</taxon>
        <taxon>Samunavirus SM1</taxon>
    </lineage>
</organism>